<dbReference type="InterPro" id="IPR011766">
    <property type="entry name" value="TPP_enzyme_TPP-bd"/>
</dbReference>
<reference evidence="5 6" key="1">
    <citation type="submission" date="2017-10" db="EMBL/GenBank/DDBJ databases">
        <title>Genome sequence of Caulobacter mirabilis FWC38.</title>
        <authorList>
            <person name="Fiebig A."/>
            <person name="Crosson S."/>
        </authorList>
    </citation>
    <scope>NUCLEOTIDE SEQUENCE [LARGE SCALE GENOMIC DNA]</scope>
    <source>
        <strain evidence="5 6">FWC 38</strain>
    </source>
</reference>
<dbReference type="InterPro" id="IPR045229">
    <property type="entry name" value="TPP_enz"/>
</dbReference>
<evidence type="ECO:0000313" key="6">
    <source>
        <dbReference type="Proteomes" id="UP000228945"/>
    </source>
</evidence>
<dbReference type="GO" id="GO:0044281">
    <property type="term" value="P:small molecule metabolic process"/>
    <property type="evidence" value="ECO:0007669"/>
    <property type="project" value="UniProtKB-ARBA"/>
</dbReference>
<dbReference type="CDD" id="cd02002">
    <property type="entry name" value="TPP_BFDC"/>
    <property type="match status" value="1"/>
</dbReference>
<evidence type="ECO:0000313" key="5">
    <source>
        <dbReference type="EMBL" id="ATQ41755.1"/>
    </source>
</evidence>
<feature type="domain" description="Thiamine pyrophosphate enzyme N-terminal TPP-binding" evidence="4">
    <location>
        <begin position="1"/>
        <end position="106"/>
    </location>
</feature>
<dbReference type="OrthoDB" id="9773408at2"/>
<evidence type="ECO:0000256" key="2">
    <source>
        <dbReference type="ARBA" id="ARBA00023052"/>
    </source>
</evidence>
<dbReference type="InterPro" id="IPR000399">
    <property type="entry name" value="TPP-bd_CS"/>
</dbReference>
<protein>
    <submittedName>
        <fullName evidence="5">Acetolactate synthase large subunit</fullName>
    </submittedName>
</protein>
<dbReference type="InterPro" id="IPR012001">
    <property type="entry name" value="Thiamin_PyroP_enz_TPP-bd_dom"/>
</dbReference>
<dbReference type="AlphaFoldDB" id="A0A2D2AUV7"/>
<dbReference type="Proteomes" id="UP000228945">
    <property type="component" value="Chromosome"/>
</dbReference>
<evidence type="ECO:0000256" key="1">
    <source>
        <dbReference type="ARBA" id="ARBA00007812"/>
    </source>
</evidence>
<organism evidence="5 6">
    <name type="scientific">Caulobacter mirabilis</name>
    <dbReference type="NCBI Taxonomy" id="69666"/>
    <lineage>
        <taxon>Bacteria</taxon>
        <taxon>Pseudomonadati</taxon>
        <taxon>Pseudomonadota</taxon>
        <taxon>Alphaproteobacteria</taxon>
        <taxon>Caulobacterales</taxon>
        <taxon>Caulobacteraceae</taxon>
        <taxon>Caulobacter</taxon>
    </lineage>
</organism>
<dbReference type="GO" id="GO:0050660">
    <property type="term" value="F:flavin adenine dinucleotide binding"/>
    <property type="evidence" value="ECO:0007669"/>
    <property type="project" value="TreeGrafter"/>
</dbReference>
<dbReference type="RefSeq" id="WP_099621012.1">
    <property type="nucleotide sequence ID" value="NZ_CP024201.1"/>
</dbReference>
<dbReference type="GO" id="GO:0003984">
    <property type="term" value="F:acetolactate synthase activity"/>
    <property type="evidence" value="ECO:0007669"/>
    <property type="project" value="TreeGrafter"/>
</dbReference>
<name>A0A2D2AUV7_9CAUL</name>
<keyword evidence="6" id="KW-1185">Reference proteome</keyword>
<proteinExistence type="inferred from homology"/>
<keyword evidence="2" id="KW-0786">Thiamine pyrophosphate</keyword>
<dbReference type="Pfam" id="PF02775">
    <property type="entry name" value="TPP_enzyme_C"/>
    <property type="match status" value="1"/>
</dbReference>
<dbReference type="Gene3D" id="3.40.50.970">
    <property type="match status" value="2"/>
</dbReference>
<dbReference type="GO" id="GO:0030976">
    <property type="term" value="F:thiamine pyrophosphate binding"/>
    <property type="evidence" value="ECO:0007669"/>
    <property type="project" value="InterPro"/>
</dbReference>
<dbReference type="SUPFAM" id="SSF52467">
    <property type="entry name" value="DHS-like NAD/FAD-binding domain"/>
    <property type="match status" value="1"/>
</dbReference>
<accession>A0A2D2AUV7</accession>
<dbReference type="PROSITE" id="PS00187">
    <property type="entry name" value="TPP_ENZYMES"/>
    <property type="match status" value="1"/>
</dbReference>
<dbReference type="NCBIfam" id="NF005760">
    <property type="entry name" value="PRK07586.1"/>
    <property type="match status" value="1"/>
</dbReference>
<dbReference type="CDD" id="cd07035">
    <property type="entry name" value="TPP_PYR_POX_like"/>
    <property type="match status" value="1"/>
</dbReference>
<feature type="domain" description="Thiamine pyrophosphate enzyme TPP-binding" evidence="3">
    <location>
        <begin position="366"/>
        <end position="509"/>
    </location>
</feature>
<dbReference type="InterPro" id="IPR029035">
    <property type="entry name" value="DHS-like_NAD/FAD-binding_dom"/>
</dbReference>
<dbReference type="SUPFAM" id="SSF52518">
    <property type="entry name" value="Thiamin diphosphate-binding fold (THDP-binding)"/>
    <property type="match status" value="2"/>
</dbReference>
<dbReference type="GO" id="GO:0000287">
    <property type="term" value="F:magnesium ion binding"/>
    <property type="evidence" value="ECO:0007669"/>
    <property type="project" value="InterPro"/>
</dbReference>
<dbReference type="PANTHER" id="PTHR18968">
    <property type="entry name" value="THIAMINE PYROPHOSPHATE ENZYMES"/>
    <property type="match status" value="1"/>
</dbReference>
<dbReference type="Pfam" id="PF02776">
    <property type="entry name" value="TPP_enzyme_N"/>
    <property type="match status" value="1"/>
</dbReference>
<evidence type="ECO:0000259" key="3">
    <source>
        <dbReference type="Pfam" id="PF02775"/>
    </source>
</evidence>
<dbReference type="PANTHER" id="PTHR18968:SF86">
    <property type="entry name" value="ACETOLACTATE SYNTHASE LARGE SUBUNIT ILVX-RELATED"/>
    <property type="match status" value="1"/>
</dbReference>
<gene>
    <name evidence="5" type="ORF">CSW64_04685</name>
</gene>
<comment type="similarity">
    <text evidence="1">Belongs to the TPP enzyme family.</text>
</comment>
<dbReference type="InterPro" id="IPR029061">
    <property type="entry name" value="THDP-binding"/>
</dbReference>
<sequence length="512" mass="52911">MNGADALITTLADNDVTACFANPGTSEMQFVSALDREPRMRSVLCLFEGVATGAADGYGRMAGKPACTLLHLGAGYANGGANLHNARRAATPVVNVIGDHATYHRQYDAPLNSDIAGWAAPNSLWVKSADTADSVGPLTAEAVLASYGAPGGCASLILPADSAWSDTAVKGPVLTPAPRAKVSQADAEAVAARIKAAKKPVILMGGSTCLDAGVRQAGRIAATGVRVLTDTFVARIARGAGRFAPDKMMYFGEMALADLQDVDLMVLVETVEPVAFFAYPDRPSLLVPEGCEAATLCGREADGPAALQALADALGAPEAAPVEALELPGLPSGPFNPYAIGASIARHMPDNAVVSDDAVTAGLPIWQSTKTARPHDWLCLTGGAIGQGIPAAIGAAVACPDRKVLSLNGDGAAMYTVQGLWTIAREQLDVTTVVFANHAYRILNIEMGRTGAGNPGPAARKLLDLGEPRIDWVQVAGGLGIPAERVSTPEAFDAAFERAMNQKGPRFIEAAL</sequence>
<dbReference type="EMBL" id="CP024201">
    <property type="protein sequence ID" value="ATQ41755.1"/>
    <property type="molecule type" value="Genomic_DNA"/>
</dbReference>
<evidence type="ECO:0000259" key="4">
    <source>
        <dbReference type="Pfam" id="PF02776"/>
    </source>
</evidence>
<dbReference type="KEGG" id="cmb:CSW64_04685"/>